<dbReference type="GeneID" id="16074168"/>
<dbReference type="RefSeq" id="XP_004993592.1">
    <property type="nucleotide sequence ID" value="XM_004993535.1"/>
</dbReference>
<keyword evidence="2" id="KW-1185">Reference proteome</keyword>
<reference evidence="1" key="1">
    <citation type="submission" date="2009-08" db="EMBL/GenBank/DDBJ databases">
        <title>Annotation of Salpingoeca rosetta.</title>
        <authorList>
            <consortium name="The Broad Institute Genome Sequencing Platform"/>
            <person name="Russ C."/>
            <person name="Cuomo C."/>
            <person name="Burger G."/>
            <person name="Gray M.W."/>
            <person name="Holland P.W.H."/>
            <person name="King N."/>
            <person name="Lang F.B.F."/>
            <person name="Roger A.J."/>
            <person name="Ruiz-Trillo I."/>
            <person name="Young S.K."/>
            <person name="Zeng Q."/>
            <person name="Gargeya S."/>
            <person name="Alvarado L."/>
            <person name="Berlin A."/>
            <person name="Chapman S.B."/>
            <person name="Chen Z."/>
            <person name="Freedman E."/>
            <person name="Gellesch M."/>
            <person name="Goldberg J."/>
            <person name="Griggs A."/>
            <person name="Gujja S."/>
            <person name="Heilman E."/>
            <person name="Heiman D."/>
            <person name="Howarth C."/>
            <person name="Mehta T."/>
            <person name="Neiman D."/>
            <person name="Pearson M."/>
            <person name="Roberts A."/>
            <person name="Saif S."/>
            <person name="Shea T."/>
            <person name="Shenoy N."/>
            <person name="Sisk P."/>
            <person name="Stolte C."/>
            <person name="Sykes S."/>
            <person name="White J."/>
            <person name="Yandava C."/>
            <person name="Haas B."/>
            <person name="Nusbaum C."/>
            <person name="Birren B."/>
        </authorList>
    </citation>
    <scope>NUCLEOTIDE SEQUENCE [LARGE SCALE GENOMIC DNA]</scope>
    <source>
        <strain evidence="1">ATCC 50818</strain>
    </source>
</reference>
<proteinExistence type="predicted"/>
<dbReference type="Proteomes" id="UP000007799">
    <property type="component" value="Unassembled WGS sequence"/>
</dbReference>
<dbReference type="OrthoDB" id="10649755at2759"/>
<protein>
    <submittedName>
        <fullName evidence="1">Uncharacterized protein</fullName>
    </submittedName>
</protein>
<accession>F2UB17</accession>
<organism evidence="2">
    <name type="scientific">Salpingoeca rosetta (strain ATCC 50818 / BSB-021)</name>
    <dbReference type="NCBI Taxonomy" id="946362"/>
    <lineage>
        <taxon>Eukaryota</taxon>
        <taxon>Choanoflagellata</taxon>
        <taxon>Craspedida</taxon>
        <taxon>Salpingoecidae</taxon>
        <taxon>Salpingoeca</taxon>
    </lineage>
</organism>
<sequence>MDAAFGTAATALNQDTLNVSPSPLRPIASPVPSQQQTHQQRAHTLHFHNGNISNDCPVCGGRGRKSRHKVCGCCYSGVFNDINKYLRHNAHVVAQGSLTVDELAVGLKAMPRGCRNGYTCTQAAFSGPKETRCTRCRSVFACSAVPKFAHMLLRRAILNARKQAARMST</sequence>
<evidence type="ECO:0000313" key="1">
    <source>
        <dbReference type="EMBL" id="EGD74030.1"/>
    </source>
</evidence>
<dbReference type="EMBL" id="GL832967">
    <property type="protein sequence ID" value="EGD74030.1"/>
    <property type="molecule type" value="Genomic_DNA"/>
</dbReference>
<dbReference type="AlphaFoldDB" id="F2UB17"/>
<gene>
    <name evidence="1" type="ORF">PTSG_12352</name>
</gene>
<name>F2UB17_SALR5</name>
<dbReference type="InParanoid" id="F2UB17"/>
<evidence type="ECO:0000313" key="2">
    <source>
        <dbReference type="Proteomes" id="UP000007799"/>
    </source>
</evidence>
<dbReference type="KEGG" id="sre:PTSG_12352"/>